<reference evidence="1" key="2">
    <citation type="journal article" date="2024" name="Plant">
        <title>Genomic evolution and insights into agronomic trait innovations of Sesamum species.</title>
        <authorList>
            <person name="Miao H."/>
            <person name="Wang L."/>
            <person name="Qu L."/>
            <person name="Liu H."/>
            <person name="Sun Y."/>
            <person name="Le M."/>
            <person name="Wang Q."/>
            <person name="Wei S."/>
            <person name="Zheng Y."/>
            <person name="Lin W."/>
            <person name="Duan Y."/>
            <person name="Cao H."/>
            <person name="Xiong S."/>
            <person name="Wang X."/>
            <person name="Wei L."/>
            <person name="Li C."/>
            <person name="Ma Q."/>
            <person name="Ju M."/>
            <person name="Zhao R."/>
            <person name="Li G."/>
            <person name="Mu C."/>
            <person name="Tian Q."/>
            <person name="Mei H."/>
            <person name="Zhang T."/>
            <person name="Gao T."/>
            <person name="Zhang H."/>
        </authorList>
    </citation>
    <scope>NUCLEOTIDE SEQUENCE</scope>
    <source>
        <strain evidence="1">3651</strain>
    </source>
</reference>
<keyword evidence="2" id="KW-1185">Reference proteome</keyword>
<sequence>MGTVGVGRRAYMNLTLTNSATSSFRGPISSVRSGPSLFNAVPRRSPVYCFPTRSPPPAEAAALHRLTVSVHHYLLLKLEEPVPTSFTAAWQPSICHRRSVSLPFHGRVNLAVLLSTVQWISFKIFVSETGAAEMQK</sequence>
<evidence type="ECO:0000313" key="1">
    <source>
        <dbReference type="EMBL" id="KAK4437605.1"/>
    </source>
</evidence>
<reference evidence="1" key="1">
    <citation type="submission" date="2020-06" db="EMBL/GenBank/DDBJ databases">
        <authorList>
            <person name="Li T."/>
            <person name="Hu X."/>
            <person name="Zhang T."/>
            <person name="Song X."/>
            <person name="Zhang H."/>
            <person name="Dai N."/>
            <person name="Sheng W."/>
            <person name="Hou X."/>
            <person name="Wei L."/>
        </authorList>
    </citation>
    <scope>NUCLEOTIDE SEQUENCE</scope>
    <source>
        <strain evidence="1">3651</strain>
        <tissue evidence="1">Leaf</tissue>
    </source>
</reference>
<proteinExistence type="predicted"/>
<dbReference type="AlphaFoldDB" id="A0AAE1YVZ8"/>
<name>A0AAE1YVZ8_9LAMI</name>
<accession>A0AAE1YVZ8</accession>
<comment type="caution">
    <text evidence="1">The sequence shown here is derived from an EMBL/GenBank/DDBJ whole genome shotgun (WGS) entry which is preliminary data.</text>
</comment>
<dbReference type="EMBL" id="JACGWO010000001">
    <property type="protein sequence ID" value="KAK4437605.1"/>
    <property type="molecule type" value="Genomic_DNA"/>
</dbReference>
<dbReference type="Proteomes" id="UP001293254">
    <property type="component" value="Unassembled WGS sequence"/>
</dbReference>
<protein>
    <submittedName>
        <fullName evidence="1">Uncharacterized protein</fullName>
    </submittedName>
</protein>
<organism evidence="1 2">
    <name type="scientific">Sesamum alatum</name>
    <dbReference type="NCBI Taxonomy" id="300844"/>
    <lineage>
        <taxon>Eukaryota</taxon>
        <taxon>Viridiplantae</taxon>
        <taxon>Streptophyta</taxon>
        <taxon>Embryophyta</taxon>
        <taxon>Tracheophyta</taxon>
        <taxon>Spermatophyta</taxon>
        <taxon>Magnoliopsida</taxon>
        <taxon>eudicotyledons</taxon>
        <taxon>Gunneridae</taxon>
        <taxon>Pentapetalae</taxon>
        <taxon>asterids</taxon>
        <taxon>lamiids</taxon>
        <taxon>Lamiales</taxon>
        <taxon>Pedaliaceae</taxon>
        <taxon>Sesamum</taxon>
    </lineage>
</organism>
<evidence type="ECO:0000313" key="2">
    <source>
        <dbReference type="Proteomes" id="UP001293254"/>
    </source>
</evidence>
<gene>
    <name evidence="1" type="ORF">Salat_0094500</name>
</gene>